<gene>
    <name evidence="2" type="ORF">FH972_006042</name>
</gene>
<proteinExistence type="predicted"/>
<organism evidence="2 3">
    <name type="scientific">Carpinus fangiana</name>
    <dbReference type="NCBI Taxonomy" id="176857"/>
    <lineage>
        <taxon>Eukaryota</taxon>
        <taxon>Viridiplantae</taxon>
        <taxon>Streptophyta</taxon>
        <taxon>Embryophyta</taxon>
        <taxon>Tracheophyta</taxon>
        <taxon>Spermatophyta</taxon>
        <taxon>Magnoliopsida</taxon>
        <taxon>eudicotyledons</taxon>
        <taxon>Gunneridae</taxon>
        <taxon>Pentapetalae</taxon>
        <taxon>rosids</taxon>
        <taxon>fabids</taxon>
        <taxon>Fagales</taxon>
        <taxon>Betulaceae</taxon>
        <taxon>Carpinus</taxon>
    </lineage>
</organism>
<keyword evidence="3" id="KW-1185">Reference proteome</keyword>
<protein>
    <submittedName>
        <fullName evidence="2">Uncharacterized protein</fullName>
    </submittedName>
</protein>
<dbReference type="Proteomes" id="UP000327013">
    <property type="component" value="Chromosome 2"/>
</dbReference>
<dbReference type="EMBL" id="CM017322">
    <property type="protein sequence ID" value="KAE8009614.1"/>
    <property type="molecule type" value="Genomic_DNA"/>
</dbReference>
<sequence>MRERDDVHPSSRNPSKRDIDDVGGPESAQPWLGIGLGHVGFRGSRPNHRFRLGFLLLLRIWEVADFGAVVGNVGQWPTLVVLGGGRRGSMDFGVRLLRTSSGFC</sequence>
<evidence type="ECO:0000313" key="3">
    <source>
        <dbReference type="Proteomes" id="UP000327013"/>
    </source>
</evidence>
<dbReference type="AlphaFoldDB" id="A0A5N6QRE0"/>
<reference evidence="2 3" key="1">
    <citation type="submission" date="2019-06" db="EMBL/GenBank/DDBJ databases">
        <title>A chromosomal-level reference genome of Carpinus fangiana (Coryloideae, Betulaceae).</title>
        <authorList>
            <person name="Yang X."/>
            <person name="Wang Z."/>
            <person name="Zhang L."/>
            <person name="Hao G."/>
            <person name="Liu J."/>
            <person name="Yang Y."/>
        </authorList>
    </citation>
    <scope>NUCLEOTIDE SEQUENCE [LARGE SCALE GENOMIC DNA]</scope>
    <source>
        <strain evidence="2">Cfa_2016G</strain>
        <tissue evidence="2">Leaf</tissue>
    </source>
</reference>
<name>A0A5N6QRE0_9ROSI</name>
<evidence type="ECO:0000256" key="1">
    <source>
        <dbReference type="SAM" id="MobiDB-lite"/>
    </source>
</evidence>
<feature type="compositionally biased region" description="Basic and acidic residues" evidence="1">
    <location>
        <begin position="1"/>
        <end position="20"/>
    </location>
</feature>
<feature type="region of interest" description="Disordered" evidence="1">
    <location>
        <begin position="1"/>
        <end position="26"/>
    </location>
</feature>
<accession>A0A5N6QRE0</accession>
<evidence type="ECO:0000313" key="2">
    <source>
        <dbReference type="EMBL" id="KAE8009614.1"/>
    </source>
</evidence>